<dbReference type="STRING" id="139420.A0A371DYD9"/>
<dbReference type="EMBL" id="KZ857379">
    <property type="protein sequence ID" value="RDX57526.1"/>
    <property type="molecule type" value="Genomic_DNA"/>
</dbReference>
<dbReference type="InterPro" id="IPR036812">
    <property type="entry name" value="NAD(P)_OxRdtase_dom_sf"/>
</dbReference>
<reference evidence="1 2" key="1">
    <citation type="journal article" date="2018" name="Biotechnol. Biofuels">
        <title>Integrative visual omics of the white-rot fungus Polyporus brumalis exposes the biotechnological potential of its oxidative enzymes for delignifying raw plant biomass.</title>
        <authorList>
            <person name="Miyauchi S."/>
            <person name="Rancon A."/>
            <person name="Drula E."/>
            <person name="Hage H."/>
            <person name="Chaduli D."/>
            <person name="Favel A."/>
            <person name="Grisel S."/>
            <person name="Henrissat B."/>
            <person name="Herpoel-Gimbert I."/>
            <person name="Ruiz-Duenas F.J."/>
            <person name="Chevret D."/>
            <person name="Hainaut M."/>
            <person name="Lin J."/>
            <person name="Wang M."/>
            <person name="Pangilinan J."/>
            <person name="Lipzen A."/>
            <person name="Lesage-Meessen L."/>
            <person name="Navarro D."/>
            <person name="Riley R."/>
            <person name="Grigoriev I.V."/>
            <person name="Zhou S."/>
            <person name="Raouche S."/>
            <person name="Rosso M.N."/>
        </authorList>
    </citation>
    <scope>NUCLEOTIDE SEQUENCE [LARGE SCALE GENOMIC DNA]</scope>
    <source>
        <strain evidence="1 2">BRFM 1820</strain>
    </source>
</reference>
<evidence type="ECO:0000313" key="1">
    <source>
        <dbReference type="EMBL" id="RDX57526.1"/>
    </source>
</evidence>
<name>A0A371DYD9_9APHY</name>
<organism evidence="1 2">
    <name type="scientific">Lentinus brumalis</name>
    <dbReference type="NCBI Taxonomy" id="2498619"/>
    <lineage>
        <taxon>Eukaryota</taxon>
        <taxon>Fungi</taxon>
        <taxon>Dikarya</taxon>
        <taxon>Basidiomycota</taxon>
        <taxon>Agaricomycotina</taxon>
        <taxon>Agaricomycetes</taxon>
        <taxon>Polyporales</taxon>
        <taxon>Polyporaceae</taxon>
        <taxon>Lentinus</taxon>
    </lineage>
</organism>
<dbReference type="Proteomes" id="UP000256964">
    <property type="component" value="Unassembled WGS sequence"/>
</dbReference>
<proteinExistence type="predicted"/>
<evidence type="ECO:0000313" key="2">
    <source>
        <dbReference type="Proteomes" id="UP000256964"/>
    </source>
</evidence>
<dbReference type="SUPFAM" id="SSF51430">
    <property type="entry name" value="NAD(P)-linked oxidoreductase"/>
    <property type="match status" value="1"/>
</dbReference>
<dbReference type="Gene3D" id="3.20.20.100">
    <property type="entry name" value="NADP-dependent oxidoreductase domain"/>
    <property type="match status" value="1"/>
</dbReference>
<dbReference type="OrthoDB" id="5945798at2759"/>
<gene>
    <name evidence="1" type="ORF">OH76DRAFT_50855</name>
</gene>
<dbReference type="GO" id="GO:0016491">
    <property type="term" value="F:oxidoreductase activity"/>
    <property type="evidence" value="ECO:0007669"/>
    <property type="project" value="InterPro"/>
</dbReference>
<accession>A0A371DYD9</accession>
<evidence type="ECO:0008006" key="3">
    <source>
        <dbReference type="Google" id="ProtNLM"/>
    </source>
</evidence>
<dbReference type="AlphaFoldDB" id="A0A371DYD9"/>
<keyword evidence="2" id="KW-1185">Reference proteome</keyword>
<protein>
    <recommendedName>
        <fullName evidence="3">NADP-dependent oxidoreductase domain-containing protein</fullName>
    </recommendedName>
</protein>
<dbReference type="InterPro" id="IPR020471">
    <property type="entry name" value="AKR"/>
</dbReference>
<dbReference type="PANTHER" id="PTHR11732">
    <property type="entry name" value="ALDO/KETO REDUCTASE"/>
    <property type="match status" value="1"/>
</dbReference>
<sequence>MACDESGRTIQPDESHTFVEWREMEELLEDVRQGRVCNFSIKTLTELLPRASVVPAVNQVKLHPCLLQHELFELCSAVGHRLLACQEV</sequence>